<name>A0A382DF12_9ZZZZ</name>
<reference evidence="1" key="1">
    <citation type="submission" date="2018-05" db="EMBL/GenBank/DDBJ databases">
        <authorList>
            <person name="Lanie J.A."/>
            <person name="Ng W.-L."/>
            <person name="Kazmierczak K.M."/>
            <person name="Andrzejewski T.M."/>
            <person name="Davidsen T.M."/>
            <person name="Wayne K.J."/>
            <person name="Tettelin H."/>
            <person name="Glass J.I."/>
            <person name="Rusch D."/>
            <person name="Podicherti R."/>
            <person name="Tsui H.-C.T."/>
            <person name="Winkler M.E."/>
        </authorList>
    </citation>
    <scope>NUCLEOTIDE SEQUENCE</scope>
</reference>
<dbReference type="SUPFAM" id="SSF53448">
    <property type="entry name" value="Nucleotide-diphospho-sugar transferases"/>
    <property type="match status" value="1"/>
</dbReference>
<dbReference type="Gene3D" id="3.90.550.10">
    <property type="entry name" value="Spore Coat Polysaccharide Biosynthesis Protein SpsA, Chain A"/>
    <property type="match status" value="1"/>
</dbReference>
<accession>A0A382DF12</accession>
<dbReference type="InterPro" id="IPR029044">
    <property type="entry name" value="Nucleotide-diphossugar_trans"/>
</dbReference>
<feature type="non-terminal residue" evidence="1">
    <location>
        <position position="1"/>
    </location>
</feature>
<organism evidence="1">
    <name type="scientific">marine metagenome</name>
    <dbReference type="NCBI Taxonomy" id="408172"/>
    <lineage>
        <taxon>unclassified sequences</taxon>
        <taxon>metagenomes</taxon>
        <taxon>ecological metagenomes</taxon>
    </lineage>
</organism>
<gene>
    <name evidence="1" type="ORF">METZ01_LOCUS189914</name>
</gene>
<protein>
    <recommendedName>
        <fullName evidence="2">Nucleotidyl transferase domain-containing protein</fullName>
    </recommendedName>
</protein>
<feature type="non-terminal residue" evidence="1">
    <location>
        <position position="35"/>
    </location>
</feature>
<sequence length="35" mass="3570">VTTAVILAGGLGKRLRSAVPDLPKPMAPIGGRPFL</sequence>
<dbReference type="AlphaFoldDB" id="A0A382DF12"/>
<dbReference type="EMBL" id="UINC01039091">
    <property type="protein sequence ID" value="SVB37060.1"/>
    <property type="molecule type" value="Genomic_DNA"/>
</dbReference>
<proteinExistence type="predicted"/>
<evidence type="ECO:0000313" key="1">
    <source>
        <dbReference type="EMBL" id="SVB37060.1"/>
    </source>
</evidence>
<evidence type="ECO:0008006" key="2">
    <source>
        <dbReference type="Google" id="ProtNLM"/>
    </source>
</evidence>